<name>A0A5C6BSF9_9BACT</name>
<proteinExistence type="predicted"/>
<evidence type="ECO:0000313" key="3">
    <source>
        <dbReference type="Proteomes" id="UP000319908"/>
    </source>
</evidence>
<feature type="compositionally biased region" description="Basic and acidic residues" evidence="1">
    <location>
        <begin position="56"/>
        <end position="80"/>
    </location>
</feature>
<protein>
    <submittedName>
        <fullName evidence="2">Uncharacterized protein</fullName>
    </submittedName>
</protein>
<sequence>MSHRPLEIEWLRLLQHRVMIHLANINGTQRATILKIVVAVGSSVRRLGNNVPHNRHCADERTDDGKLIGKSDADHSRDTRLPTGRKQTIFATTDS</sequence>
<evidence type="ECO:0000256" key="1">
    <source>
        <dbReference type="SAM" id="MobiDB-lite"/>
    </source>
</evidence>
<dbReference type="EMBL" id="SJPU01000002">
    <property type="protein sequence ID" value="TWU15180.1"/>
    <property type="molecule type" value="Genomic_DNA"/>
</dbReference>
<comment type="caution">
    <text evidence="2">The sequence shown here is derived from an EMBL/GenBank/DDBJ whole genome shotgun (WGS) entry which is preliminary data.</text>
</comment>
<organism evidence="2 3">
    <name type="scientific">Allorhodopirellula heiligendammensis</name>
    <dbReference type="NCBI Taxonomy" id="2714739"/>
    <lineage>
        <taxon>Bacteria</taxon>
        <taxon>Pseudomonadati</taxon>
        <taxon>Planctomycetota</taxon>
        <taxon>Planctomycetia</taxon>
        <taxon>Pirellulales</taxon>
        <taxon>Pirellulaceae</taxon>
        <taxon>Allorhodopirellula</taxon>
    </lineage>
</organism>
<keyword evidence="3" id="KW-1185">Reference proteome</keyword>
<dbReference type="Proteomes" id="UP000319908">
    <property type="component" value="Unassembled WGS sequence"/>
</dbReference>
<reference evidence="2 3" key="1">
    <citation type="journal article" date="2020" name="Antonie Van Leeuwenhoek">
        <title>Rhodopirellula heiligendammensis sp. nov., Rhodopirellula pilleata sp. nov., and Rhodopirellula solitaria sp. nov. isolated from natural or artificial marine surfaces in Northern Germany and California, USA, and emended description of the genus Rhodopirellula.</title>
        <authorList>
            <person name="Kallscheuer N."/>
            <person name="Wiegand S."/>
            <person name="Jogler M."/>
            <person name="Boedeker C."/>
            <person name="Peeters S.H."/>
            <person name="Rast P."/>
            <person name="Heuer A."/>
            <person name="Jetten M.S.M."/>
            <person name="Rohde M."/>
            <person name="Jogler C."/>
        </authorList>
    </citation>
    <scope>NUCLEOTIDE SEQUENCE [LARGE SCALE GENOMIC DNA]</scope>
    <source>
        <strain evidence="2 3">Poly21</strain>
    </source>
</reference>
<feature type="region of interest" description="Disordered" evidence="1">
    <location>
        <begin position="51"/>
        <end position="95"/>
    </location>
</feature>
<dbReference type="AlphaFoldDB" id="A0A5C6BSF9"/>
<feature type="compositionally biased region" description="Polar residues" evidence="1">
    <location>
        <begin position="85"/>
        <end position="95"/>
    </location>
</feature>
<evidence type="ECO:0000313" key="2">
    <source>
        <dbReference type="EMBL" id="TWU15180.1"/>
    </source>
</evidence>
<accession>A0A5C6BSF9</accession>
<gene>
    <name evidence="2" type="ORF">Poly21_23730</name>
</gene>